<dbReference type="OrthoDB" id="1493589at2"/>
<keyword evidence="3" id="KW-1185">Reference proteome</keyword>
<comment type="caution">
    <text evidence="2">The sequence shown here is derived from an EMBL/GenBank/DDBJ whole genome shotgun (WGS) entry which is preliminary data.</text>
</comment>
<evidence type="ECO:0000256" key="1">
    <source>
        <dbReference type="SAM" id="SignalP"/>
    </source>
</evidence>
<dbReference type="Proteomes" id="UP000248553">
    <property type="component" value="Unassembled WGS sequence"/>
</dbReference>
<dbReference type="AlphaFoldDB" id="A0A328BLC3"/>
<evidence type="ECO:0000313" key="2">
    <source>
        <dbReference type="EMBL" id="RAK65738.1"/>
    </source>
</evidence>
<gene>
    <name evidence="2" type="ORF">DLM85_13525</name>
</gene>
<name>A0A328BLC3_9BACT</name>
<proteinExistence type="predicted"/>
<dbReference type="RefSeq" id="WP_111478648.1">
    <property type="nucleotide sequence ID" value="NZ_QHKM01000004.1"/>
</dbReference>
<feature type="signal peptide" evidence="1">
    <location>
        <begin position="1"/>
        <end position="22"/>
    </location>
</feature>
<organism evidence="2 3">
    <name type="scientific">Hymenobacter edaphi</name>
    <dbReference type="NCBI Taxonomy" id="2211146"/>
    <lineage>
        <taxon>Bacteria</taxon>
        <taxon>Pseudomonadati</taxon>
        <taxon>Bacteroidota</taxon>
        <taxon>Cytophagia</taxon>
        <taxon>Cytophagales</taxon>
        <taxon>Hymenobacteraceae</taxon>
        <taxon>Hymenobacter</taxon>
    </lineage>
</organism>
<accession>A0A328BLC3</accession>
<dbReference type="EMBL" id="QHKM01000004">
    <property type="protein sequence ID" value="RAK65738.1"/>
    <property type="molecule type" value="Genomic_DNA"/>
</dbReference>
<sequence length="357" mass="39796">MRTFRRVALLVLAGQLAQPAAAQGLVKLRRAWLDPVDSVTVMPPYALDQDLTGLLIYSQYPRNGNVAPRGYWFSWPFTSIDGQLGLYITRRQIYLQSGHNNPNPNHLYWVQNITPVQFQAINAVLGRLLVPLPFQTAAGTDCGYFRCLGFQPKESANVSLETEAQWEAFRSKEAADLAQRVRSLLQELNYHLPSNGQLSVPPAAGLFDHGTHVAWSVDELLSGGFFFMPKGRPDANLSRNFSLRDDAVFVLGKQQYRLGQDYAFVGYAEQRATRGLTLHWQRKSGVSSRLPATLTLQCRKVDKLVVKPADTGPPALDQQLWFAHLPHDVDAYELVLGLESGRTLHISCAEARLTAAP</sequence>
<keyword evidence="1" id="KW-0732">Signal</keyword>
<reference evidence="3" key="1">
    <citation type="submission" date="2018-05" db="EMBL/GenBank/DDBJ databases">
        <authorList>
            <person name="Nie L."/>
        </authorList>
    </citation>
    <scope>NUCLEOTIDE SEQUENCE [LARGE SCALE GENOMIC DNA]</scope>
    <source>
        <strain evidence="3">NL</strain>
    </source>
</reference>
<evidence type="ECO:0000313" key="3">
    <source>
        <dbReference type="Proteomes" id="UP000248553"/>
    </source>
</evidence>
<protein>
    <submittedName>
        <fullName evidence="2">Uncharacterized protein</fullName>
    </submittedName>
</protein>
<feature type="chain" id="PRO_5016400124" evidence="1">
    <location>
        <begin position="23"/>
        <end position="357"/>
    </location>
</feature>